<evidence type="ECO:0000259" key="2">
    <source>
        <dbReference type="PROSITE" id="PS50405"/>
    </source>
</evidence>
<feature type="domain" description="GST N-terminal" evidence="1">
    <location>
        <begin position="1"/>
        <end position="80"/>
    </location>
</feature>
<organism evidence="3 4">
    <name type="scientific">Neorhizobium galegae bv. orientalis str. HAMBI 540</name>
    <dbReference type="NCBI Taxonomy" id="1028800"/>
    <lineage>
        <taxon>Bacteria</taxon>
        <taxon>Pseudomonadati</taxon>
        <taxon>Pseudomonadota</taxon>
        <taxon>Alphaproteobacteria</taxon>
        <taxon>Hyphomicrobiales</taxon>
        <taxon>Rhizobiaceae</taxon>
        <taxon>Rhizobium/Agrobacterium group</taxon>
        <taxon>Neorhizobium</taxon>
    </lineage>
</organism>
<dbReference type="PANTHER" id="PTHR44051">
    <property type="entry name" value="GLUTATHIONE S-TRANSFERASE-RELATED"/>
    <property type="match status" value="1"/>
</dbReference>
<name>A0A068SM65_NEOGA</name>
<dbReference type="InterPro" id="IPR010987">
    <property type="entry name" value="Glutathione-S-Trfase_C-like"/>
</dbReference>
<dbReference type="SUPFAM" id="SSF47616">
    <property type="entry name" value="GST C-terminal domain-like"/>
    <property type="match status" value="1"/>
</dbReference>
<dbReference type="Gene3D" id="3.40.30.10">
    <property type="entry name" value="Glutaredoxin"/>
    <property type="match status" value="1"/>
</dbReference>
<dbReference type="SFLD" id="SFLDG00358">
    <property type="entry name" value="Main_(cytGST)"/>
    <property type="match status" value="1"/>
</dbReference>
<dbReference type="PROSITE" id="PS50405">
    <property type="entry name" value="GST_CTER"/>
    <property type="match status" value="1"/>
</dbReference>
<dbReference type="InterPro" id="IPR004045">
    <property type="entry name" value="Glutathione_S-Trfase_N"/>
</dbReference>
<feature type="domain" description="GST C-terminal" evidence="2">
    <location>
        <begin position="86"/>
        <end position="210"/>
    </location>
</feature>
<reference evidence="4" key="1">
    <citation type="journal article" date="2014" name="BMC Genomics">
        <title>Genome sequencing of two Neorhizobium galegae strains reveals a noeT gene responsible for the unusual acetylation of the nodulation factors.</title>
        <authorList>
            <person name="Osterman J."/>
            <person name="Marsh J."/>
            <person name="Laine P.K."/>
            <person name="Zeng Z."/>
            <person name="Alatalo E."/>
            <person name="Sullivan J.T."/>
            <person name="Young J.P."/>
            <person name="Thomas-Oates J."/>
            <person name="Paulin L."/>
            <person name="Lindstrom K."/>
        </authorList>
    </citation>
    <scope>NUCLEOTIDE SEQUENCE [LARGE SCALE GENOMIC DNA]</scope>
    <source>
        <strain evidence="4">HAMBI 540</strain>
    </source>
</reference>
<keyword evidence="4" id="KW-1185">Reference proteome</keyword>
<dbReference type="AlphaFoldDB" id="A0A068SM65"/>
<dbReference type="InterPro" id="IPR040079">
    <property type="entry name" value="Glutathione_S-Trfase"/>
</dbReference>
<dbReference type="SFLD" id="SFLDG01150">
    <property type="entry name" value="Main.1:_Beta-like"/>
    <property type="match status" value="1"/>
</dbReference>
<evidence type="ECO:0000259" key="1">
    <source>
        <dbReference type="PROSITE" id="PS50404"/>
    </source>
</evidence>
<dbReference type="Proteomes" id="UP000028181">
    <property type="component" value="Chromosome I"/>
</dbReference>
<protein>
    <submittedName>
        <fullName evidence="3">Glutathione S-transferase</fullName>
    </submittedName>
</protein>
<dbReference type="SUPFAM" id="SSF52833">
    <property type="entry name" value="Thioredoxin-like"/>
    <property type="match status" value="1"/>
</dbReference>
<gene>
    <name evidence="3" type="ORF">RG540_CH07100</name>
</gene>
<dbReference type="GO" id="GO:0016740">
    <property type="term" value="F:transferase activity"/>
    <property type="evidence" value="ECO:0007669"/>
    <property type="project" value="UniProtKB-KW"/>
</dbReference>
<accession>A0A068SM65</accession>
<keyword evidence="3" id="KW-0808">Transferase</keyword>
<evidence type="ECO:0000313" key="3">
    <source>
        <dbReference type="EMBL" id="CDN46899.1"/>
    </source>
</evidence>
<dbReference type="Pfam" id="PF02798">
    <property type="entry name" value="GST_N"/>
    <property type="match status" value="1"/>
</dbReference>
<dbReference type="PATRIC" id="fig|1028800.3.peg.717"/>
<dbReference type="EMBL" id="HG938353">
    <property type="protein sequence ID" value="CDN46899.1"/>
    <property type="molecule type" value="Genomic_DNA"/>
</dbReference>
<dbReference type="Pfam" id="PF14497">
    <property type="entry name" value="GST_C_3"/>
    <property type="match status" value="1"/>
</dbReference>
<dbReference type="Gene3D" id="1.20.1050.10">
    <property type="match status" value="1"/>
</dbReference>
<dbReference type="PROSITE" id="PS50404">
    <property type="entry name" value="GST_NTER"/>
    <property type="match status" value="1"/>
</dbReference>
<dbReference type="InterPro" id="IPR004046">
    <property type="entry name" value="GST_C"/>
</dbReference>
<dbReference type="InterPro" id="IPR036249">
    <property type="entry name" value="Thioredoxin-like_sf"/>
</dbReference>
<sequence>MYTLFFSPNACSLASHIALAESGLPYEIKWVKFADKEQQSEAYLKINPKGRVPALATDRGVITESVAILAFIAQAAPEAKLAPLDDPFLFGKMQAFNAYIASTVHVAYAHWRRGYRWADNQSSFDDMAAKAPKVFHDCFQVIEDSLLEGPYVLGETYSVADAYLYLMTDWLANMKLDRADFPKVNAHYERVRQRPAVQRAIAEQAAATAV</sequence>
<dbReference type="CDD" id="cd03057">
    <property type="entry name" value="GST_N_Beta"/>
    <property type="match status" value="1"/>
</dbReference>
<dbReference type="PANTHER" id="PTHR44051:SF8">
    <property type="entry name" value="GLUTATHIONE S-TRANSFERASE GSTA"/>
    <property type="match status" value="1"/>
</dbReference>
<dbReference type="HOGENOM" id="CLU_011226_6_1_5"/>
<dbReference type="SFLD" id="SFLDS00019">
    <property type="entry name" value="Glutathione_Transferase_(cytos"/>
    <property type="match status" value="1"/>
</dbReference>
<evidence type="ECO:0000313" key="4">
    <source>
        <dbReference type="Proteomes" id="UP000028181"/>
    </source>
</evidence>
<dbReference type="OrthoDB" id="7583243at2"/>
<dbReference type="CDD" id="cd03188">
    <property type="entry name" value="GST_C_Beta"/>
    <property type="match status" value="1"/>
</dbReference>
<proteinExistence type="predicted"/>
<dbReference type="InterPro" id="IPR036282">
    <property type="entry name" value="Glutathione-S-Trfase_C_sf"/>
</dbReference>
<dbReference type="RefSeq" id="WP_038584625.1">
    <property type="nucleotide sequence ID" value="NZ_HG938353.1"/>
</dbReference>
<dbReference type="KEGG" id="ngg:RG540_CH07100"/>
<dbReference type="GeneID" id="24257793"/>
<dbReference type="eggNOG" id="COG0625">
    <property type="taxonomic scope" value="Bacteria"/>
</dbReference>